<keyword evidence="3" id="KW-1185">Reference proteome</keyword>
<proteinExistence type="predicted"/>
<reference evidence="2 3" key="1">
    <citation type="journal article" date="2024" name="IMA Fungus">
        <title>IMA Genome - F19 : A genome assembly and annotation guide to empower mycologists, including annotated draft genome sequences of Ceratocystis pirilliformis, Diaporthe australafricana, Fusarium ophioides, Paecilomyces lecythidis, and Sporothrix stenoceras.</title>
        <authorList>
            <person name="Aylward J."/>
            <person name="Wilson A.M."/>
            <person name="Visagie C.M."/>
            <person name="Spraker J."/>
            <person name="Barnes I."/>
            <person name="Buitendag C."/>
            <person name="Ceriani C."/>
            <person name="Del Mar Angel L."/>
            <person name="du Plessis D."/>
            <person name="Fuchs T."/>
            <person name="Gasser K."/>
            <person name="Kramer D."/>
            <person name="Li W."/>
            <person name="Munsamy K."/>
            <person name="Piso A."/>
            <person name="Price J.L."/>
            <person name="Sonnekus B."/>
            <person name="Thomas C."/>
            <person name="van der Nest A."/>
            <person name="van Dijk A."/>
            <person name="van Heerden A."/>
            <person name="van Vuuren N."/>
            <person name="Yilmaz N."/>
            <person name="Duong T.A."/>
            <person name="van der Merwe N.A."/>
            <person name="Wingfield M.J."/>
            <person name="Wingfield B.D."/>
        </authorList>
    </citation>
    <scope>NUCLEOTIDE SEQUENCE [LARGE SCALE GENOMIC DNA]</scope>
    <source>
        <strain evidence="2 3">CMW 18167</strain>
    </source>
</reference>
<gene>
    <name evidence="2" type="ORF">Plec18167_006180</name>
</gene>
<evidence type="ECO:0000313" key="3">
    <source>
        <dbReference type="Proteomes" id="UP001583193"/>
    </source>
</evidence>
<name>A0ABR3XCH6_9EURO</name>
<dbReference type="Proteomes" id="UP001583193">
    <property type="component" value="Unassembled WGS sequence"/>
</dbReference>
<comment type="caution">
    <text evidence="2">The sequence shown here is derived from an EMBL/GenBank/DDBJ whole genome shotgun (WGS) entry which is preliminary data.</text>
</comment>
<feature type="chain" id="PRO_5046820041" evidence="1">
    <location>
        <begin position="20"/>
        <end position="90"/>
    </location>
</feature>
<sequence length="90" mass="9612">MKFATVFGAVALCAAPAFSSVLVPTGTVNNYTVVPSGAAPAHLSARNLQNETVSTLFARNLQNETVSTIPKLGNFGFKRTPVRQTRRFDA</sequence>
<evidence type="ECO:0000313" key="2">
    <source>
        <dbReference type="EMBL" id="KAL1873663.1"/>
    </source>
</evidence>
<organism evidence="2 3">
    <name type="scientific">Paecilomyces lecythidis</name>
    <dbReference type="NCBI Taxonomy" id="3004212"/>
    <lineage>
        <taxon>Eukaryota</taxon>
        <taxon>Fungi</taxon>
        <taxon>Dikarya</taxon>
        <taxon>Ascomycota</taxon>
        <taxon>Pezizomycotina</taxon>
        <taxon>Eurotiomycetes</taxon>
        <taxon>Eurotiomycetidae</taxon>
        <taxon>Eurotiales</taxon>
        <taxon>Thermoascaceae</taxon>
        <taxon>Paecilomyces</taxon>
    </lineage>
</organism>
<evidence type="ECO:0000256" key="1">
    <source>
        <dbReference type="SAM" id="SignalP"/>
    </source>
</evidence>
<dbReference type="EMBL" id="JAVDPF010000021">
    <property type="protein sequence ID" value="KAL1873663.1"/>
    <property type="molecule type" value="Genomic_DNA"/>
</dbReference>
<protein>
    <submittedName>
        <fullName evidence="2">Uncharacterized protein</fullName>
    </submittedName>
</protein>
<feature type="signal peptide" evidence="1">
    <location>
        <begin position="1"/>
        <end position="19"/>
    </location>
</feature>
<accession>A0ABR3XCH6</accession>
<keyword evidence="1" id="KW-0732">Signal</keyword>